<keyword evidence="5" id="KW-1185">Reference proteome</keyword>
<protein>
    <submittedName>
        <fullName evidence="4">Uncharacterized protein</fullName>
    </submittedName>
</protein>
<accession>A0ABU6W5L2</accession>
<evidence type="ECO:0000256" key="1">
    <source>
        <dbReference type="SAM" id="Coils"/>
    </source>
</evidence>
<organism evidence="4 5">
    <name type="scientific">Stylosanthes scabra</name>
    <dbReference type="NCBI Taxonomy" id="79078"/>
    <lineage>
        <taxon>Eukaryota</taxon>
        <taxon>Viridiplantae</taxon>
        <taxon>Streptophyta</taxon>
        <taxon>Embryophyta</taxon>
        <taxon>Tracheophyta</taxon>
        <taxon>Spermatophyta</taxon>
        <taxon>Magnoliopsida</taxon>
        <taxon>eudicotyledons</taxon>
        <taxon>Gunneridae</taxon>
        <taxon>Pentapetalae</taxon>
        <taxon>rosids</taxon>
        <taxon>fabids</taxon>
        <taxon>Fabales</taxon>
        <taxon>Fabaceae</taxon>
        <taxon>Papilionoideae</taxon>
        <taxon>50 kb inversion clade</taxon>
        <taxon>dalbergioids sensu lato</taxon>
        <taxon>Dalbergieae</taxon>
        <taxon>Pterocarpus clade</taxon>
        <taxon>Stylosanthes</taxon>
    </lineage>
</organism>
<feature type="coiled-coil region" evidence="1">
    <location>
        <begin position="248"/>
        <end position="314"/>
    </location>
</feature>
<comment type="caution">
    <text evidence="4">The sequence shown here is derived from an EMBL/GenBank/DDBJ whole genome shotgun (WGS) entry which is preliminary data.</text>
</comment>
<feature type="compositionally biased region" description="Acidic residues" evidence="2">
    <location>
        <begin position="175"/>
        <end position="204"/>
    </location>
</feature>
<dbReference type="Proteomes" id="UP001341840">
    <property type="component" value="Unassembled WGS sequence"/>
</dbReference>
<keyword evidence="3" id="KW-1133">Transmembrane helix</keyword>
<keyword evidence="3" id="KW-0812">Transmembrane</keyword>
<reference evidence="4 5" key="1">
    <citation type="journal article" date="2023" name="Plants (Basel)">
        <title>Bridging the Gap: Combining Genomics and Transcriptomics Approaches to Understand Stylosanthes scabra, an Orphan Legume from the Brazilian Caatinga.</title>
        <authorList>
            <person name="Ferreira-Neto J.R.C."/>
            <person name="da Silva M.D."/>
            <person name="Binneck E."/>
            <person name="de Melo N.F."/>
            <person name="da Silva R.H."/>
            <person name="de Melo A.L.T.M."/>
            <person name="Pandolfi V."/>
            <person name="Bustamante F.O."/>
            <person name="Brasileiro-Vidal A.C."/>
            <person name="Benko-Iseppon A.M."/>
        </authorList>
    </citation>
    <scope>NUCLEOTIDE SEQUENCE [LARGE SCALE GENOMIC DNA]</scope>
    <source>
        <tissue evidence="4">Leaves</tissue>
    </source>
</reference>
<dbReference type="EMBL" id="JASCZI010181262">
    <property type="protein sequence ID" value="MED6180253.1"/>
    <property type="molecule type" value="Genomic_DNA"/>
</dbReference>
<keyword evidence="3" id="KW-0472">Membrane</keyword>
<sequence length="349" mass="40607">MAARIRFTMFATEKERSEFEVKAFLMERIALVLIATVTASIAKQCPCAHIIYDAHTWLFFSLVLITYTMGPAFWLYTAVTGGKVSPWIATTLFLSERLFLIACIPAAVPKGSIFVNPTSFMFYLSLAANLAYFLSFMDRILGAINNCFGESYSNFGEREKEHYNGNDHDHVIEEDEDEEWVNGEDEEEEEEWVSSDEEEEEEEWVSNKMNKKCSKCEEMLAERELECQKLEKCYTKLIELEDAVKVAMKKQQEKEEIYKKENNKLEGEIQISNQEIKELNEEIEQLSMSKEEAQDLYEKEKNKWEEEKAQLEAKGNININRYRQLLMSNNMMNKECCSNFQVRGVVGRT</sequence>
<feature type="transmembrane region" description="Helical" evidence="3">
    <location>
        <begin position="57"/>
        <end position="76"/>
    </location>
</feature>
<proteinExistence type="predicted"/>
<keyword evidence="1" id="KW-0175">Coiled coil</keyword>
<evidence type="ECO:0000313" key="5">
    <source>
        <dbReference type="Proteomes" id="UP001341840"/>
    </source>
</evidence>
<name>A0ABU6W5L2_9FABA</name>
<feature type="region of interest" description="Disordered" evidence="2">
    <location>
        <begin position="175"/>
        <end position="205"/>
    </location>
</feature>
<evidence type="ECO:0000313" key="4">
    <source>
        <dbReference type="EMBL" id="MED6180253.1"/>
    </source>
</evidence>
<evidence type="ECO:0000256" key="2">
    <source>
        <dbReference type="SAM" id="MobiDB-lite"/>
    </source>
</evidence>
<evidence type="ECO:0000256" key="3">
    <source>
        <dbReference type="SAM" id="Phobius"/>
    </source>
</evidence>
<feature type="transmembrane region" description="Helical" evidence="3">
    <location>
        <begin position="120"/>
        <end position="137"/>
    </location>
</feature>
<feature type="transmembrane region" description="Helical" evidence="3">
    <location>
        <begin position="88"/>
        <end position="108"/>
    </location>
</feature>
<gene>
    <name evidence="4" type="ORF">PIB30_008753</name>
</gene>